<protein>
    <submittedName>
        <fullName evidence="2">Uncharacterized protein</fullName>
    </submittedName>
</protein>
<evidence type="ECO:0000256" key="1">
    <source>
        <dbReference type="SAM" id="MobiDB-lite"/>
    </source>
</evidence>
<name>A0A0D2ALX1_9EURO</name>
<keyword evidence="3" id="KW-1185">Reference proteome</keyword>
<evidence type="ECO:0000313" key="3">
    <source>
        <dbReference type="Proteomes" id="UP000054466"/>
    </source>
</evidence>
<feature type="compositionally biased region" description="Basic and acidic residues" evidence="1">
    <location>
        <begin position="43"/>
        <end position="55"/>
    </location>
</feature>
<dbReference type="VEuPathDB" id="FungiDB:PV07_09191"/>
<gene>
    <name evidence="2" type="ORF">PV07_09191</name>
</gene>
<dbReference type="HOGENOM" id="CLU_900150_0_0_1"/>
<dbReference type="AlphaFoldDB" id="A0A0D2ALX1"/>
<feature type="compositionally biased region" description="Polar residues" evidence="1">
    <location>
        <begin position="209"/>
        <end position="220"/>
    </location>
</feature>
<dbReference type="Proteomes" id="UP000054466">
    <property type="component" value="Unassembled WGS sequence"/>
</dbReference>
<feature type="compositionally biased region" description="Polar residues" evidence="1">
    <location>
        <begin position="16"/>
        <end position="28"/>
    </location>
</feature>
<evidence type="ECO:0000313" key="2">
    <source>
        <dbReference type="EMBL" id="KIW26062.1"/>
    </source>
</evidence>
<dbReference type="GeneID" id="27348385"/>
<feature type="compositionally biased region" description="Polar residues" evidence="1">
    <location>
        <begin position="140"/>
        <end position="150"/>
    </location>
</feature>
<dbReference type="RefSeq" id="XP_016246278.1">
    <property type="nucleotide sequence ID" value="XM_016396422.1"/>
</dbReference>
<dbReference type="EMBL" id="KN847044">
    <property type="protein sequence ID" value="KIW26062.1"/>
    <property type="molecule type" value="Genomic_DNA"/>
</dbReference>
<feature type="compositionally biased region" description="Polar residues" evidence="1">
    <location>
        <begin position="71"/>
        <end position="86"/>
    </location>
</feature>
<feature type="region of interest" description="Disordered" evidence="1">
    <location>
        <begin position="270"/>
        <end position="305"/>
    </location>
</feature>
<feature type="region of interest" description="Disordered" evidence="1">
    <location>
        <begin position="245"/>
        <end position="264"/>
    </location>
</feature>
<organism evidence="2 3">
    <name type="scientific">Cladophialophora immunda</name>
    <dbReference type="NCBI Taxonomy" id="569365"/>
    <lineage>
        <taxon>Eukaryota</taxon>
        <taxon>Fungi</taxon>
        <taxon>Dikarya</taxon>
        <taxon>Ascomycota</taxon>
        <taxon>Pezizomycotina</taxon>
        <taxon>Eurotiomycetes</taxon>
        <taxon>Chaetothyriomycetidae</taxon>
        <taxon>Chaetothyriales</taxon>
        <taxon>Herpotrichiellaceae</taxon>
        <taxon>Cladophialophora</taxon>
    </lineage>
</organism>
<sequence length="305" mass="33013">MGCGSSSLKGADIPDINSQPTTAAQPQQIRKIRTNFSDIDYDQDARQRRLTEYAPHEQPPPVREESHDFTAEQSSGAYEQYQQYDTQPGRPDYNAGAPTGYANDGAMSRSGPGDRDNDTTLKPYQTIDGGDWDNQDGPPQRQTPYVNGTQDGMDPTSDSSKNEFAAANDPANPKNQDGHHSPQGGHHNQQADGYNNDDNDDANNNNNNMSPISYNANSDVAANPDIHGGDDNAAEPKKSWLGQKYASLQSARRGSGLSDEDLIKYTGKDRRELSEWAQNRPGVGPNQDAGRVGSDSGLAAGAAWN</sequence>
<feature type="region of interest" description="Disordered" evidence="1">
    <location>
        <begin position="1"/>
        <end position="240"/>
    </location>
</feature>
<reference evidence="2 3" key="1">
    <citation type="submission" date="2015-01" db="EMBL/GenBank/DDBJ databases">
        <title>The Genome Sequence of Cladophialophora immunda CBS83496.</title>
        <authorList>
            <consortium name="The Broad Institute Genomics Platform"/>
            <person name="Cuomo C."/>
            <person name="de Hoog S."/>
            <person name="Gorbushina A."/>
            <person name="Stielow B."/>
            <person name="Teixiera M."/>
            <person name="Abouelleil A."/>
            <person name="Chapman S.B."/>
            <person name="Priest M."/>
            <person name="Young S.K."/>
            <person name="Wortman J."/>
            <person name="Nusbaum C."/>
            <person name="Birren B."/>
        </authorList>
    </citation>
    <scope>NUCLEOTIDE SEQUENCE [LARGE SCALE GENOMIC DNA]</scope>
    <source>
        <strain evidence="2 3">CBS 83496</strain>
    </source>
</reference>
<accession>A0A0D2ALX1</accession>
<proteinExistence type="predicted"/>
<feature type="compositionally biased region" description="Basic and acidic residues" evidence="1">
    <location>
        <begin position="227"/>
        <end position="238"/>
    </location>
</feature>
<dbReference type="OrthoDB" id="4837859at2759"/>